<accession>A0AA38PG01</accession>
<feature type="compositionally biased region" description="Polar residues" evidence="1">
    <location>
        <begin position="70"/>
        <end position="80"/>
    </location>
</feature>
<gene>
    <name evidence="2" type="ORF">F5878DRAFT_608142</name>
</gene>
<evidence type="ECO:0000313" key="3">
    <source>
        <dbReference type="Proteomes" id="UP001163846"/>
    </source>
</evidence>
<reference evidence="2" key="1">
    <citation type="submission" date="2022-08" db="EMBL/GenBank/DDBJ databases">
        <authorList>
            <consortium name="DOE Joint Genome Institute"/>
            <person name="Min B."/>
            <person name="Riley R."/>
            <person name="Sierra-Patev S."/>
            <person name="Naranjo-Ortiz M."/>
            <person name="Looney B."/>
            <person name="Konkel Z."/>
            <person name="Slot J.C."/>
            <person name="Sakamoto Y."/>
            <person name="Steenwyk J.L."/>
            <person name="Rokas A."/>
            <person name="Carro J."/>
            <person name="Camarero S."/>
            <person name="Ferreira P."/>
            <person name="Molpeceres G."/>
            <person name="Ruiz-Duenas F.J."/>
            <person name="Serrano A."/>
            <person name="Henrissat B."/>
            <person name="Drula E."/>
            <person name="Hughes K.W."/>
            <person name="Mata J.L."/>
            <person name="Ishikawa N.K."/>
            <person name="Vargas-Isla R."/>
            <person name="Ushijima S."/>
            <person name="Smith C.A."/>
            <person name="Ahrendt S."/>
            <person name="Andreopoulos W."/>
            <person name="He G."/>
            <person name="Labutti K."/>
            <person name="Lipzen A."/>
            <person name="Ng V."/>
            <person name="Sandor L."/>
            <person name="Barry K."/>
            <person name="Martinez A.T."/>
            <person name="Xiao Y."/>
            <person name="Gibbons J.G."/>
            <person name="Terashima K."/>
            <person name="Hibbett D.S."/>
            <person name="Grigoriev I.V."/>
        </authorList>
    </citation>
    <scope>NUCLEOTIDE SEQUENCE</scope>
    <source>
        <strain evidence="2">TFB9207</strain>
    </source>
</reference>
<proteinExistence type="predicted"/>
<dbReference type="EMBL" id="MU806012">
    <property type="protein sequence ID" value="KAJ3842229.1"/>
    <property type="molecule type" value="Genomic_DNA"/>
</dbReference>
<feature type="region of interest" description="Disordered" evidence="1">
    <location>
        <begin position="142"/>
        <end position="169"/>
    </location>
</feature>
<feature type="region of interest" description="Disordered" evidence="1">
    <location>
        <begin position="262"/>
        <end position="289"/>
    </location>
</feature>
<dbReference type="Proteomes" id="UP001163846">
    <property type="component" value="Unassembled WGS sequence"/>
</dbReference>
<feature type="non-terminal residue" evidence="2">
    <location>
        <position position="289"/>
    </location>
</feature>
<keyword evidence="3" id="KW-1185">Reference proteome</keyword>
<organism evidence="2 3">
    <name type="scientific">Lentinula raphanica</name>
    <dbReference type="NCBI Taxonomy" id="153919"/>
    <lineage>
        <taxon>Eukaryota</taxon>
        <taxon>Fungi</taxon>
        <taxon>Dikarya</taxon>
        <taxon>Basidiomycota</taxon>
        <taxon>Agaricomycotina</taxon>
        <taxon>Agaricomycetes</taxon>
        <taxon>Agaricomycetidae</taxon>
        <taxon>Agaricales</taxon>
        <taxon>Marasmiineae</taxon>
        <taxon>Omphalotaceae</taxon>
        <taxon>Lentinula</taxon>
    </lineage>
</organism>
<feature type="region of interest" description="Disordered" evidence="1">
    <location>
        <begin position="62"/>
        <end position="117"/>
    </location>
</feature>
<evidence type="ECO:0000313" key="2">
    <source>
        <dbReference type="EMBL" id="KAJ3842229.1"/>
    </source>
</evidence>
<dbReference type="AlphaFoldDB" id="A0AA38PG01"/>
<protein>
    <submittedName>
        <fullName evidence="2">Uncharacterized protein</fullName>
    </submittedName>
</protein>
<comment type="caution">
    <text evidence="2">The sequence shown here is derived from an EMBL/GenBank/DDBJ whole genome shotgun (WGS) entry which is preliminary data.</text>
</comment>
<feature type="compositionally biased region" description="Basic and acidic residues" evidence="1">
    <location>
        <begin position="262"/>
        <end position="282"/>
    </location>
</feature>
<name>A0AA38PG01_9AGAR</name>
<sequence length="289" mass="32251">LVSPYYNQRTLLLRKRLSPVANYPLPKFTSAIMTRSTTRALAMLLLGGSISSGVLSAPTSISSRSMSSSPILNGAQTPEIPTSCARLPGSRSRSGPNPHRRRGVHANIVPQRVLDGDDLATKTSERNVNEDATVSLSVLEGRAAHGSEPDDWDVVGSESTLDDSDSSHCDYDSDSEAEWELVSSWVHSRKKGKLSQDPKKRYKQFVQTFMDIKKILESVPVQRTDAKGLEVYSNFLRHSLIPFPLVTDKVRTEAEEILGKLNAEMEERRERKERKEKARMEKQGQSLEE</sequence>
<evidence type="ECO:0000256" key="1">
    <source>
        <dbReference type="SAM" id="MobiDB-lite"/>
    </source>
</evidence>